<gene>
    <name evidence="1" type="ORF">SAMN05660895_1378</name>
</gene>
<name>A0A1I7NDB8_9BACT</name>
<sequence>MWIYLTSISGMAISVHFCCGQLDTVKLSVGMKNIPHDYLQLQEPCCSDFTTSAQIHDVHQLSSFALGQVEALLPQHPLLLASFDTDFLLLKRKVSDSFPLHSPPLFVLHQVWLI</sequence>
<dbReference type="EMBL" id="FPCJ01000001">
    <property type="protein sequence ID" value="SFV32546.1"/>
    <property type="molecule type" value="Genomic_DNA"/>
</dbReference>
<proteinExistence type="predicted"/>
<dbReference type="Proteomes" id="UP000199537">
    <property type="component" value="Unassembled WGS sequence"/>
</dbReference>
<dbReference type="AlphaFoldDB" id="A0A1I7NDB8"/>
<reference evidence="2" key="1">
    <citation type="submission" date="2016-10" db="EMBL/GenBank/DDBJ databases">
        <authorList>
            <person name="Varghese N."/>
            <person name="Submissions S."/>
        </authorList>
    </citation>
    <scope>NUCLEOTIDE SEQUENCE [LARGE SCALE GENOMIC DNA]</scope>
    <source>
        <strain evidence="2">DSM 14807</strain>
    </source>
</reference>
<organism evidence="1 2">
    <name type="scientific">Thermoflavifilum thermophilum</name>
    <dbReference type="NCBI Taxonomy" id="1393122"/>
    <lineage>
        <taxon>Bacteria</taxon>
        <taxon>Pseudomonadati</taxon>
        <taxon>Bacteroidota</taxon>
        <taxon>Chitinophagia</taxon>
        <taxon>Chitinophagales</taxon>
        <taxon>Chitinophagaceae</taxon>
        <taxon>Thermoflavifilum</taxon>
    </lineage>
</organism>
<dbReference type="Pfam" id="PF26622">
    <property type="entry name" value="DUF8199"/>
    <property type="match status" value="1"/>
</dbReference>
<dbReference type="STRING" id="1393122.SAMN05660895_1378"/>
<keyword evidence="2" id="KW-1185">Reference proteome</keyword>
<accession>A0A1I7NDB8</accession>
<evidence type="ECO:0000313" key="1">
    <source>
        <dbReference type="EMBL" id="SFV32546.1"/>
    </source>
</evidence>
<evidence type="ECO:0000313" key="2">
    <source>
        <dbReference type="Proteomes" id="UP000199537"/>
    </source>
</evidence>
<dbReference type="InterPro" id="IPR058512">
    <property type="entry name" value="DUF8199"/>
</dbReference>
<protein>
    <submittedName>
        <fullName evidence="1">Uncharacterized protein</fullName>
    </submittedName>
</protein>